<evidence type="ECO:0000259" key="2">
    <source>
        <dbReference type="Pfam" id="PF01757"/>
    </source>
</evidence>
<keyword evidence="1" id="KW-1133">Transmembrane helix</keyword>
<keyword evidence="1" id="KW-0812">Transmembrane</keyword>
<organism evidence="3 4">
    <name type="scientific">Segatella copri</name>
    <dbReference type="NCBI Taxonomy" id="165179"/>
    <lineage>
        <taxon>Bacteria</taxon>
        <taxon>Pseudomonadati</taxon>
        <taxon>Bacteroidota</taxon>
        <taxon>Bacteroidia</taxon>
        <taxon>Bacteroidales</taxon>
        <taxon>Prevotellaceae</taxon>
        <taxon>Segatella</taxon>
    </lineage>
</organism>
<reference evidence="3 4" key="1">
    <citation type="submission" date="2019-09" db="EMBL/GenBank/DDBJ databases">
        <title>Distinct polysaccharide growth profiles of human intestinal Prevotella copri isolates.</title>
        <authorList>
            <person name="Fehlner-Peach H."/>
            <person name="Magnabosco C."/>
            <person name="Raghavan V."/>
            <person name="Scher J.U."/>
            <person name="Tett A."/>
            <person name="Cox L.M."/>
            <person name="Gottsegen C."/>
            <person name="Watters A."/>
            <person name="Wiltshire- Gordon J.D."/>
            <person name="Segata N."/>
            <person name="Bonneau R."/>
            <person name="Littman D.R."/>
        </authorList>
    </citation>
    <scope>NUCLEOTIDE SEQUENCE [LARGE SCALE GENOMIC DNA]</scope>
    <source>
        <strain evidence="4">iAQ1173</strain>
    </source>
</reference>
<feature type="transmembrane region" description="Helical" evidence="1">
    <location>
        <begin position="177"/>
        <end position="199"/>
    </location>
</feature>
<keyword evidence="4" id="KW-1185">Reference proteome</keyword>
<proteinExistence type="predicted"/>
<protein>
    <submittedName>
        <fullName evidence="3">Acyltransferase family protein</fullName>
    </submittedName>
</protein>
<keyword evidence="3" id="KW-0012">Acyltransferase</keyword>
<keyword evidence="3" id="KW-0808">Transferase</keyword>
<dbReference type="GO" id="GO:0016747">
    <property type="term" value="F:acyltransferase activity, transferring groups other than amino-acyl groups"/>
    <property type="evidence" value="ECO:0007669"/>
    <property type="project" value="InterPro"/>
</dbReference>
<dbReference type="Pfam" id="PF01757">
    <property type="entry name" value="Acyl_transf_3"/>
    <property type="match status" value="1"/>
</dbReference>
<keyword evidence="1" id="KW-0472">Membrane</keyword>
<feature type="transmembrane region" description="Helical" evidence="1">
    <location>
        <begin position="136"/>
        <end position="156"/>
    </location>
</feature>
<evidence type="ECO:0000256" key="1">
    <source>
        <dbReference type="SAM" id="Phobius"/>
    </source>
</evidence>
<dbReference type="PANTHER" id="PTHR37312:SF1">
    <property type="entry name" value="MEMBRANE-BOUND ACYLTRANSFERASE YKRP-RELATED"/>
    <property type="match status" value="1"/>
</dbReference>
<dbReference type="AlphaFoldDB" id="A0A6A7WDV2"/>
<dbReference type="InterPro" id="IPR002656">
    <property type="entry name" value="Acyl_transf_3_dom"/>
</dbReference>
<name>A0A6A7WDV2_9BACT</name>
<feature type="transmembrane region" description="Helical" evidence="1">
    <location>
        <begin position="105"/>
        <end position="124"/>
    </location>
</feature>
<feature type="transmembrane region" description="Helical" evidence="1">
    <location>
        <begin position="205"/>
        <end position="226"/>
    </location>
</feature>
<feature type="domain" description="Acyltransferase 3" evidence="2">
    <location>
        <begin position="21"/>
        <end position="222"/>
    </location>
</feature>
<feature type="transmembrane region" description="Helical" evidence="1">
    <location>
        <begin position="80"/>
        <end position="98"/>
    </location>
</feature>
<dbReference type="PANTHER" id="PTHR37312">
    <property type="entry name" value="MEMBRANE-BOUND ACYLTRANSFERASE YKRP-RELATED"/>
    <property type="match status" value="1"/>
</dbReference>
<evidence type="ECO:0000313" key="3">
    <source>
        <dbReference type="EMBL" id="MQP12664.1"/>
    </source>
</evidence>
<evidence type="ECO:0000313" key="4">
    <source>
        <dbReference type="Proteomes" id="UP000384372"/>
    </source>
</evidence>
<sequence length="239" mass="28054">MCGLLYGCYSLEAYPNCDFKILPIGTQPLWFLPAMFSAYMVLCIKERIAKEKRLFFFILILMIQLGLSSQTYLLPWSLDIAIYFALCILFGALFKEYFFLEKRKGIFFVVLLIYGLLICINKNINLSIREYGSFRYISLILSYIIGVFYTFILSYICRQFEKNIFIGVLAKIGNSSMRLMCIHYPIMILVSDFLWHLNITDMNHILLLMIQMIVIGLISILIQFIIDRFCSRFPILKYI</sequence>
<gene>
    <name evidence="3" type="ORF">F7D20_12025</name>
</gene>
<dbReference type="Proteomes" id="UP000384372">
    <property type="component" value="Unassembled WGS sequence"/>
</dbReference>
<dbReference type="EMBL" id="VZAD01000091">
    <property type="protein sequence ID" value="MQP12664.1"/>
    <property type="molecule type" value="Genomic_DNA"/>
</dbReference>
<comment type="caution">
    <text evidence="3">The sequence shown here is derived from an EMBL/GenBank/DDBJ whole genome shotgun (WGS) entry which is preliminary data.</text>
</comment>
<dbReference type="InterPro" id="IPR052734">
    <property type="entry name" value="Nod_factor_acetyltransferase"/>
</dbReference>
<feature type="transmembrane region" description="Helical" evidence="1">
    <location>
        <begin position="54"/>
        <end position="74"/>
    </location>
</feature>
<feature type="transmembrane region" description="Helical" evidence="1">
    <location>
        <begin position="21"/>
        <end position="42"/>
    </location>
</feature>
<accession>A0A6A7WDV2</accession>